<proteinExistence type="predicted"/>
<evidence type="ECO:0008006" key="3">
    <source>
        <dbReference type="Google" id="ProtNLM"/>
    </source>
</evidence>
<dbReference type="Proteomes" id="UP001595912">
    <property type="component" value="Unassembled WGS sequence"/>
</dbReference>
<evidence type="ECO:0000313" key="1">
    <source>
        <dbReference type="EMBL" id="MFC5002356.1"/>
    </source>
</evidence>
<dbReference type="InterPro" id="IPR036265">
    <property type="entry name" value="HIT-like_sf"/>
</dbReference>
<keyword evidence="2" id="KW-1185">Reference proteome</keyword>
<protein>
    <recommendedName>
        <fullName evidence="3">Diadenosine tetraphosphate (Ap4A) hydrolase</fullName>
    </recommendedName>
</protein>
<gene>
    <name evidence="1" type="ORF">ACFPIJ_31550</name>
</gene>
<dbReference type="RefSeq" id="WP_380120350.1">
    <property type="nucleotide sequence ID" value="NZ_JBHSIU010000041.1"/>
</dbReference>
<evidence type="ECO:0000313" key="2">
    <source>
        <dbReference type="Proteomes" id="UP001595912"/>
    </source>
</evidence>
<reference evidence="2" key="1">
    <citation type="journal article" date="2019" name="Int. J. Syst. Evol. Microbiol.">
        <title>The Global Catalogue of Microorganisms (GCM) 10K type strain sequencing project: providing services to taxonomists for standard genome sequencing and annotation.</title>
        <authorList>
            <consortium name="The Broad Institute Genomics Platform"/>
            <consortium name="The Broad Institute Genome Sequencing Center for Infectious Disease"/>
            <person name="Wu L."/>
            <person name="Ma J."/>
        </authorList>
    </citation>
    <scope>NUCLEOTIDE SEQUENCE [LARGE SCALE GENOMIC DNA]</scope>
    <source>
        <strain evidence="2">CGMCC 4.7152</strain>
    </source>
</reference>
<dbReference type="SUPFAM" id="SSF54197">
    <property type="entry name" value="HIT-like"/>
    <property type="match status" value="1"/>
</dbReference>
<organism evidence="1 2">
    <name type="scientific">Dactylosporangium cerinum</name>
    <dbReference type="NCBI Taxonomy" id="1434730"/>
    <lineage>
        <taxon>Bacteria</taxon>
        <taxon>Bacillati</taxon>
        <taxon>Actinomycetota</taxon>
        <taxon>Actinomycetes</taxon>
        <taxon>Micromonosporales</taxon>
        <taxon>Micromonosporaceae</taxon>
        <taxon>Dactylosporangium</taxon>
    </lineage>
</organism>
<name>A0ABV9W5M7_9ACTN</name>
<dbReference type="Gene3D" id="3.30.428.10">
    <property type="entry name" value="HIT-like"/>
    <property type="match status" value="1"/>
</dbReference>
<comment type="caution">
    <text evidence="1">The sequence shown here is derived from an EMBL/GenBank/DDBJ whole genome shotgun (WGS) entry which is preliminary data.</text>
</comment>
<dbReference type="EMBL" id="JBHSIU010000041">
    <property type="protein sequence ID" value="MFC5002356.1"/>
    <property type="molecule type" value="Genomic_DNA"/>
</dbReference>
<accession>A0ABV9W5M7</accession>
<sequence>MSSDCLPCEMESAEDAAVVFRDDLWACEVIPGFDVPGWYVLRVRRHALRLGGLSELELATYGRRARDVVDAVSEVTGAPATYLLTFGEANPHFHTLIAARGDDVPPERRLGAIMQQRTDRLDRTAALALVPAVAQAYTRLAARPAAQPIGS</sequence>